<evidence type="ECO:0000313" key="1">
    <source>
        <dbReference type="EMBL" id="NIA68136.1"/>
    </source>
</evidence>
<name>A0A967EV46_9PROT</name>
<protein>
    <submittedName>
        <fullName evidence="1">PAS domain-containing protein</fullName>
    </submittedName>
</protein>
<evidence type="ECO:0000313" key="2">
    <source>
        <dbReference type="Proteomes" id="UP000761264"/>
    </source>
</evidence>
<organism evidence="1 2">
    <name type="scientific">Pelagibius litoralis</name>
    <dbReference type="NCBI Taxonomy" id="374515"/>
    <lineage>
        <taxon>Bacteria</taxon>
        <taxon>Pseudomonadati</taxon>
        <taxon>Pseudomonadota</taxon>
        <taxon>Alphaproteobacteria</taxon>
        <taxon>Rhodospirillales</taxon>
        <taxon>Rhodovibrionaceae</taxon>
        <taxon>Pelagibius</taxon>
    </lineage>
</organism>
<keyword evidence="2" id="KW-1185">Reference proteome</keyword>
<dbReference type="EMBL" id="JAAQPH010000004">
    <property type="protein sequence ID" value="NIA68136.1"/>
    <property type="molecule type" value="Genomic_DNA"/>
</dbReference>
<dbReference type="AlphaFoldDB" id="A0A967EV46"/>
<comment type="caution">
    <text evidence="1">The sequence shown here is derived from an EMBL/GenBank/DDBJ whole genome shotgun (WGS) entry which is preliminary data.</text>
</comment>
<dbReference type="Proteomes" id="UP000761264">
    <property type="component" value="Unassembled WGS sequence"/>
</dbReference>
<reference evidence="1" key="1">
    <citation type="submission" date="2020-03" db="EMBL/GenBank/DDBJ databases">
        <title>Genome of Pelagibius litoralis DSM 21314T.</title>
        <authorList>
            <person name="Wang G."/>
        </authorList>
    </citation>
    <scope>NUCLEOTIDE SEQUENCE</scope>
    <source>
        <strain evidence="1">DSM 21314</strain>
    </source>
</reference>
<sequence>MENASVQSTADQIAKYLTEGDRLDAAACLDIEINGLKLVLDPAEADLPTDRQKLVLRYWQALPKVRDIPNQVKVEPEALLPALGYLMLVDVIEQPSGFRYSLYGSKIASIAGFDMTGKTVRDIATVNAIQLFFAACYRAVIILRRPLFTVHEAPPSITVSHWNRLILPLGRKGEIERFLVCNVPLHNGVVAV</sequence>
<dbReference type="InterPro" id="IPR009922">
    <property type="entry name" value="DUF1457"/>
</dbReference>
<gene>
    <name evidence="1" type="ORF">HBA54_05990</name>
</gene>
<dbReference type="Pfam" id="PF07310">
    <property type="entry name" value="PAS_5"/>
    <property type="match status" value="1"/>
</dbReference>
<proteinExistence type="predicted"/>
<accession>A0A967EV46</accession>
<dbReference type="RefSeq" id="WP_167222436.1">
    <property type="nucleotide sequence ID" value="NZ_JAAQPH010000004.1"/>
</dbReference>